<dbReference type="EMBL" id="AP021876">
    <property type="protein sequence ID" value="BBO83901.1"/>
    <property type="molecule type" value="Genomic_DNA"/>
</dbReference>
<evidence type="ECO:0000256" key="1">
    <source>
        <dbReference type="ARBA" id="ARBA00023122"/>
    </source>
</evidence>
<dbReference type="RefSeq" id="WP_155311463.1">
    <property type="nucleotide sequence ID" value="NZ_AP021876.1"/>
</dbReference>
<evidence type="ECO:0000256" key="2">
    <source>
        <dbReference type="PROSITE-ProRule" id="PRU00703"/>
    </source>
</evidence>
<keyword evidence="1 2" id="KW-0129">CBS domain</keyword>
<dbReference type="Pfam" id="PF00571">
    <property type="entry name" value="CBS"/>
    <property type="match status" value="2"/>
</dbReference>
<reference evidence="4 5" key="1">
    <citation type="submission" date="2019-11" db="EMBL/GenBank/DDBJ databases">
        <title>Comparative genomics of hydrocarbon-degrading Desulfosarcina strains.</title>
        <authorList>
            <person name="Watanabe M."/>
            <person name="Kojima H."/>
            <person name="Fukui M."/>
        </authorList>
    </citation>
    <scope>NUCLEOTIDE SEQUENCE [LARGE SCALE GENOMIC DNA]</scope>
    <source>
        <strain evidence="4 5">28bB2T</strain>
    </source>
</reference>
<dbReference type="CDD" id="cd04584">
    <property type="entry name" value="CBS_pair_AcuB_like"/>
    <property type="match status" value="1"/>
</dbReference>
<dbReference type="PANTHER" id="PTHR43080:SF2">
    <property type="entry name" value="CBS DOMAIN-CONTAINING PROTEIN"/>
    <property type="match status" value="1"/>
</dbReference>
<dbReference type="Proteomes" id="UP000425960">
    <property type="component" value="Chromosome"/>
</dbReference>
<feature type="domain" description="CBS" evidence="3">
    <location>
        <begin position="84"/>
        <end position="142"/>
    </location>
</feature>
<dbReference type="InterPro" id="IPR046342">
    <property type="entry name" value="CBS_dom_sf"/>
</dbReference>
<dbReference type="PROSITE" id="PS51371">
    <property type="entry name" value="CBS"/>
    <property type="match status" value="2"/>
</dbReference>
<dbReference type="KEGG" id="dov:DSCO28_44670"/>
<gene>
    <name evidence="4" type="ORF">DSCO28_44670</name>
</gene>
<dbReference type="InterPro" id="IPR000644">
    <property type="entry name" value="CBS_dom"/>
</dbReference>
<protein>
    <submittedName>
        <fullName evidence="4">Membrane protein</fullName>
    </submittedName>
</protein>
<evidence type="ECO:0000259" key="3">
    <source>
        <dbReference type="PROSITE" id="PS51371"/>
    </source>
</evidence>
<dbReference type="SMART" id="SM00116">
    <property type="entry name" value="CBS"/>
    <property type="match status" value="2"/>
</dbReference>
<dbReference type="InterPro" id="IPR051257">
    <property type="entry name" value="Diverse_CBS-Domain"/>
</dbReference>
<evidence type="ECO:0000313" key="4">
    <source>
        <dbReference type="EMBL" id="BBO83901.1"/>
    </source>
</evidence>
<evidence type="ECO:0000313" key="5">
    <source>
        <dbReference type="Proteomes" id="UP000425960"/>
    </source>
</evidence>
<dbReference type="PANTHER" id="PTHR43080">
    <property type="entry name" value="CBS DOMAIN-CONTAINING PROTEIN CBSX3, MITOCHONDRIAL"/>
    <property type="match status" value="1"/>
</dbReference>
<accession>A0A5K7ZUQ8</accession>
<name>A0A5K7ZUQ8_9BACT</name>
<proteinExistence type="predicted"/>
<dbReference type="Gene3D" id="3.10.580.10">
    <property type="entry name" value="CBS-domain"/>
    <property type="match status" value="1"/>
</dbReference>
<sequence length="223" mass="24746">MFISQFMTTPVVTIDPQADVARARSLMIHHRCRHLPVTGPDNVLLGMVSDRDLRSALGSTYFHEFDTADNGAAVKTAVRVRDVMTRDPIRLSAVSTIQDALLLMEKSRVGAFPVVDDGRTVIGIISDRDLLNAFVQVLGIKEPGALLGIVMDEKIEAMGKIVNVMISEKVPFGSILVYRNWRPGKWAVFPYLLAMNISHLKEKLRDMGFELIDPGDGDAGQWR</sequence>
<organism evidence="4 5">
    <name type="scientific">Desulfosarcina ovata subsp. sediminis</name>
    <dbReference type="NCBI Taxonomy" id="885957"/>
    <lineage>
        <taxon>Bacteria</taxon>
        <taxon>Pseudomonadati</taxon>
        <taxon>Thermodesulfobacteriota</taxon>
        <taxon>Desulfobacteria</taxon>
        <taxon>Desulfobacterales</taxon>
        <taxon>Desulfosarcinaceae</taxon>
        <taxon>Desulfosarcina</taxon>
    </lineage>
</organism>
<dbReference type="AlphaFoldDB" id="A0A5K7ZUQ8"/>
<feature type="domain" description="CBS" evidence="3">
    <location>
        <begin position="7"/>
        <end position="67"/>
    </location>
</feature>
<dbReference type="SUPFAM" id="SSF54631">
    <property type="entry name" value="CBS-domain pair"/>
    <property type="match status" value="1"/>
</dbReference>